<dbReference type="AlphaFoldDB" id="A0A364MU84"/>
<dbReference type="STRING" id="183478.A0A364MU84"/>
<dbReference type="PANTHER" id="PTHR43611">
    <property type="entry name" value="ALPHA-D-GLUCOSE 1-PHOSPHATE PHOSPHATASE"/>
    <property type="match status" value="1"/>
</dbReference>
<dbReference type="InterPro" id="IPR008930">
    <property type="entry name" value="Terpenoid_cyclase/PrenylTrfase"/>
</dbReference>
<dbReference type="OrthoDB" id="2012566at2759"/>
<dbReference type="EMBL" id="QGDH01000172">
    <property type="protein sequence ID" value="RAR03734.1"/>
    <property type="molecule type" value="Genomic_DNA"/>
</dbReference>
<dbReference type="InterPro" id="IPR036412">
    <property type="entry name" value="HAD-like_sf"/>
</dbReference>
<keyword evidence="3" id="KW-1185">Reference proteome</keyword>
<feature type="region of interest" description="Disordered" evidence="1">
    <location>
        <begin position="1"/>
        <end position="49"/>
    </location>
</feature>
<gene>
    <name evidence="2" type="ORF">DDE83_008105</name>
</gene>
<evidence type="ECO:0000256" key="1">
    <source>
        <dbReference type="SAM" id="MobiDB-lite"/>
    </source>
</evidence>
<dbReference type="Gene3D" id="3.40.50.1000">
    <property type="entry name" value="HAD superfamily/HAD-like"/>
    <property type="match status" value="1"/>
</dbReference>
<dbReference type="InterPro" id="IPR023198">
    <property type="entry name" value="PGP-like_dom2"/>
</dbReference>
<reference evidence="3" key="1">
    <citation type="submission" date="2018-05" db="EMBL/GenBank/DDBJ databases">
        <title>Draft genome sequence of Stemphylium lycopersici strain CIDEFI 213.</title>
        <authorList>
            <person name="Medina R."/>
            <person name="Franco M.E.E."/>
            <person name="Lucentini C.G."/>
            <person name="Saparrat M.C.N."/>
            <person name="Balatti P.A."/>
        </authorList>
    </citation>
    <scope>NUCLEOTIDE SEQUENCE [LARGE SCALE GENOMIC DNA]</scope>
    <source>
        <strain evidence="3">CIDEFI 213</strain>
    </source>
</reference>
<dbReference type="Gene3D" id="1.10.150.240">
    <property type="entry name" value="Putative phosphatase, domain 2"/>
    <property type="match status" value="1"/>
</dbReference>
<dbReference type="InterPro" id="IPR006439">
    <property type="entry name" value="HAD-SF_hydro_IA"/>
</dbReference>
<evidence type="ECO:0000313" key="2">
    <source>
        <dbReference type="EMBL" id="RAR03734.1"/>
    </source>
</evidence>
<protein>
    <submittedName>
        <fullName evidence="2">HAD-like protein</fullName>
    </submittedName>
</protein>
<dbReference type="NCBIfam" id="TIGR01509">
    <property type="entry name" value="HAD-SF-IA-v3"/>
    <property type="match status" value="1"/>
</dbReference>
<dbReference type="GO" id="GO:0016791">
    <property type="term" value="F:phosphatase activity"/>
    <property type="evidence" value="ECO:0007669"/>
    <property type="project" value="UniProtKB-ARBA"/>
</dbReference>
<dbReference type="PANTHER" id="PTHR43611:SF3">
    <property type="entry name" value="FLAVIN MONONUCLEOTIDE HYDROLASE 1, CHLOROPLATIC"/>
    <property type="match status" value="1"/>
</dbReference>
<organism evidence="2 3">
    <name type="scientific">Stemphylium lycopersici</name>
    <name type="common">Tomato gray leaf spot disease fungus</name>
    <name type="synonym">Thyrospora lycopersici</name>
    <dbReference type="NCBI Taxonomy" id="183478"/>
    <lineage>
        <taxon>Eukaryota</taxon>
        <taxon>Fungi</taxon>
        <taxon>Dikarya</taxon>
        <taxon>Ascomycota</taxon>
        <taxon>Pezizomycotina</taxon>
        <taxon>Dothideomycetes</taxon>
        <taxon>Pleosporomycetidae</taxon>
        <taxon>Pleosporales</taxon>
        <taxon>Pleosporineae</taxon>
        <taxon>Pleosporaceae</taxon>
        <taxon>Stemphylium</taxon>
    </lineage>
</organism>
<dbReference type="SUPFAM" id="SSF48239">
    <property type="entry name" value="Terpenoid cyclases/Protein prenyltransferases"/>
    <property type="match status" value="1"/>
</dbReference>
<sequence>MPSRNFRFYQGSSDHDSAKPPLENQSVQRPSFLPPKSYSENASSAAGESKHPRVHTLILDLGDVLFHWSTRDLEALSPQTFHAIILSPTWSRLECGLIGEDEAIANIAEELSLDPILIQEAFTQCRKTLRVDCELVSQLTGLKEEMNGHLKVYAMTNIAKDDFARLKTTLPDWSLFDGEFTSFDAGMTKPELGYYKHVFDRIGLDDPSSAIFVDDKVDNVNAARSLGTQGIVFESPGSLLRRLRNQLLDPVARARQYMTRNAHRHTSCIENGPEFRDVFSQFLIQWELNDASILSLSPPDASAADIKAGIQQACSEARTWNYFIGNPVGTTKTLPDDVDSTAMALLAFSPPASSANPILDQIAANRHERDGLVYTYFCDKRPRVCPFVMVNVLRVFYHYNRGADVKPELEHVRRILLNRGYIDGTNVYVSAEPFLYFLSCIITANPSALELQSLGEPTITALRERVGRRGDSFAVAARVLACQKLGVWAQPDVEYLKELQECDGGWEIGWVCQFGRSRKKIGSRGVPTAWAIKALEFEAQCWNIQ</sequence>
<proteinExistence type="predicted"/>
<dbReference type="InterPro" id="IPR023214">
    <property type="entry name" value="HAD_sf"/>
</dbReference>
<dbReference type="SUPFAM" id="SSF56784">
    <property type="entry name" value="HAD-like"/>
    <property type="match status" value="1"/>
</dbReference>
<accession>A0A364MU84</accession>
<comment type="caution">
    <text evidence="2">The sequence shown here is derived from an EMBL/GenBank/DDBJ whole genome shotgun (WGS) entry which is preliminary data.</text>
</comment>
<name>A0A364MU84_STELY</name>
<evidence type="ECO:0000313" key="3">
    <source>
        <dbReference type="Proteomes" id="UP000249619"/>
    </source>
</evidence>
<dbReference type="Proteomes" id="UP000249619">
    <property type="component" value="Unassembled WGS sequence"/>
</dbReference>